<gene>
    <name evidence="2" type="ORF">KL86CLO1_12369</name>
</gene>
<organism evidence="2">
    <name type="scientific">uncultured Eubacteriales bacterium</name>
    <dbReference type="NCBI Taxonomy" id="172733"/>
    <lineage>
        <taxon>Bacteria</taxon>
        <taxon>Bacillati</taxon>
        <taxon>Bacillota</taxon>
        <taxon>Clostridia</taxon>
        <taxon>Eubacteriales</taxon>
        <taxon>environmental samples</taxon>
    </lineage>
</organism>
<proteinExistence type="predicted"/>
<dbReference type="EMBL" id="FLUN01000001">
    <property type="protein sequence ID" value="SBW07959.1"/>
    <property type="molecule type" value="Genomic_DNA"/>
</dbReference>
<reference evidence="2" key="1">
    <citation type="submission" date="2016-04" db="EMBL/GenBank/DDBJ databases">
        <authorList>
            <person name="Evans L.H."/>
            <person name="Alamgir A."/>
            <person name="Owens N."/>
            <person name="Weber N.D."/>
            <person name="Virtaneva K."/>
            <person name="Barbian K."/>
            <person name="Babar A."/>
            <person name="Rosenke K."/>
        </authorList>
    </citation>
    <scope>NUCLEOTIDE SEQUENCE</scope>
    <source>
        <strain evidence="2">86</strain>
    </source>
</reference>
<accession>A0A212K887</accession>
<name>A0A212K887_9FIRM</name>
<sequence length="488" mass="52860">MSLKREQTLFDAITLIRDDLVEDAQEMRRKSTRSTWKTWAMAACAVLAIGVGGMLVWSNLGGSSGGGNAGSAGGGTFMSYAGPVLPLTLTEDVQGITAERTVTYDFSLPNEDSVRVWGSDVEDSYTLTNHTAEEQTVTALYPFVSSFHDLDTLTPAVTVDGAAVQPILLTGSSSGSSDLHSWEDYKSLMADADYQADALSPAPSLDQAVTIYEFSDFDAPWEEFPAANQAISFRIDQAKTVVLTYGFEGGAWDGESNLRLSYSVPDSSSVRPERKLLIVLGDDIGPYVLQGYQNGACEPGEELDGVSATVTRYETALPGLMEDLVADFFSRYGNGVGLPTGVSTEMFTGVIYQFLTQRGVLDNQRGALQEGLESFFNEVFTDQRVLYLEFPITIPPRGSAAVTASLGKSPSYDYAGSSSKKTSVQGYDLAARLGSVLVFDSLIARLTNTDRIKIMEQNFGFNLPDGVSEVTLDPSVERYYLKIRSLES</sequence>
<keyword evidence="1" id="KW-0812">Transmembrane</keyword>
<keyword evidence="1" id="KW-0472">Membrane</keyword>
<evidence type="ECO:0000313" key="2">
    <source>
        <dbReference type="EMBL" id="SBW07959.1"/>
    </source>
</evidence>
<protein>
    <submittedName>
        <fullName evidence="2">Uncharacterized protein</fullName>
    </submittedName>
</protein>
<dbReference type="AlphaFoldDB" id="A0A212K887"/>
<evidence type="ECO:0000256" key="1">
    <source>
        <dbReference type="SAM" id="Phobius"/>
    </source>
</evidence>
<keyword evidence="1" id="KW-1133">Transmembrane helix</keyword>
<feature type="transmembrane region" description="Helical" evidence="1">
    <location>
        <begin position="38"/>
        <end position="57"/>
    </location>
</feature>